<reference evidence="1" key="1">
    <citation type="submission" date="2015-12" db="EMBL/GenBank/DDBJ databases">
        <title>Gene expression during late stages of embryo sac development: a critical building block for successful pollen-pistil interactions.</title>
        <authorList>
            <person name="Liu Y."/>
            <person name="Joly V."/>
            <person name="Sabar M."/>
            <person name="Matton D.P."/>
        </authorList>
    </citation>
    <scope>NUCLEOTIDE SEQUENCE</scope>
</reference>
<evidence type="ECO:0000313" key="1">
    <source>
        <dbReference type="EMBL" id="JAP06254.1"/>
    </source>
</evidence>
<dbReference type="AlphaFoldDB" id="A0A0V0GEE9"/>
<feature type="non-terminal residue" evidence="1">
    <location>
        <position position="1"/>
    </location>
</feature>
<proteinExistence type="predicted"/>
<name>A0A0V0GEE9_SOLCH</name>
<dbReference type="EMBL" id="GEDG01042088">
    <property type="protein sequence ID" value="JAP06254.1"/>
    <property type="molecule type" value="Transcribed_RNA"/>
</dbReference>
<protein>
    <submittedName>
        <fullName evidence="1">Putative ovule protein</fullName>
    </submittedName>
</protein>
<accession>A0A0V0GEE9</accession>
<organism evidence="1">
    <name type="scientific">Solanum chacoense</name>
    <name type="common">Chaco potato</name>
    <dbReference type="NCBI Taxonomy" id="4108"/>
    <lineage>
        <taxon>Eukaryota</taxon>
        <taxon>Viridiplantae</taxon>
        <taxon>Streptophyta</taxon>
        <taxon>Embryophyta</taxon>
        <taxon>Tracheophyta</taxon>
        <taxon>Spermatophyta</taxon>
        <taxon>Magnoliopsida</taxon>
        <taxon>eudicotyledons</taxon>
        <taxon>Gunneridae</taxon>
        <taxon>Pentapetalae</taxon>
        <taxon>asterids</taxon>
        <taxon>lamiids</taxon>
        <taxon>Solanales</taxon>
        <taxon>Solanaceae</taxon>
        <taxon>Solanoideae</taxon>
        <taxon>Solaneae</taxon>
        <taxon>Solanum</taxon>
    </lineage>
</organism>
<sequence>ANISFASLLFVQILQNVPEDSPCSFLTSFKLLYTEIVAAEYKASCNCNSSAYLSSEIGNNCSS</sequence>